<reference evidence="6 7" key="1">
    <citation type="journal article" date="2018" name="Nat. Genet.">
        <title>The Rosa genome provides new insights in the design of modern roses.</title>
        <authorList>
            <person name="Bendahmane M."/>
        </authorList>
    </citation>
    <scope>NUCLEOTIDE SEQUENCE [LARGE SCALE GENOMIC DNA]</scope>
    <source>
        <strain evidence="7">cv. Old Blush</strain>
    </source>
</reference>
<dbReference type="GO" id="GO:0005886">
    <property type="term" value="C:plasma membrane"/>
    <property type="evidence" value="ECO:0007669"/>
    <property type="project" value="TreeGrafter"/>
</dbReference>
<evidence type="ECO:0000256" key="2">
    <source>
        <dbReference type="ARBA" id="ARBA00022679"/>
    </source>
</evidence>
<keyword evidence="1" id="KW-0723">Serine/threonine-protein kinase</keyword>
<keyword evidence="3" id="KW-0547">Nucleotide-binding</keyword>
<sequence>MCLLCNGYMSPEYAMGGIFSEKSDVSFGVLVLEIISDKKNTSFYLYDQQLGFLAYAWKLWNEGRALDLVEDVLGDSYFSSEVMTCVHVGLLCVQDNVADRPTMADVASILSSEKVGPHSKRPVFTIQNSVNHLGP</sequence>
<accession>A0A2P6Q3E2</accession>
<dbReference type="OMA" id="NEANDHS"/>
<protein>
    <submittedName>
        <fullName evidence="6">Uncharacterized protein</fullName>
    </submittedName>
</protein>
<keyword evidence="5" id="KW-0067">ATP-binding</keyword>
<evidence type="ECO:0000313" key="7">
    <source>
        <dbReference type="Proteomes" id="UP000238479"/>
    </source>
</evidence>
<dbReference type="GO" id="GO:0004674">
    <property type="term" value="F:protein serine/threonine kinase activity"/>
    <property type="evidence" value="ECO:0007669"/>
    <property type="project" value="UniProtKB-KW"/>
</dbReference>
<evidence type="ECO:0000256" key="4">
    <source>
        <dbReference type="ARBA" id="ARBA00022777"/>
    </source>
</evidence>
<dbReference type="InterPro" id="IPR011009">
    <property type="entry name" value="Kinase-like_dom_sf"/>
</dbReference>
<dbReference type="Proteomes" id="UP000238479">
    <property type="component" value="Chromosome 5"/>
</dbReference>
<evidence type="ECO:0000256" key="3">
    <source>
        <dbReference type="ARBA" id="ARBA00022741"/>
    </source>
</evidence>
<dbReference type="PANTHER" id="PTHR27002">
    <property type="entry name" value="RECEPTOR-LIKE SERINE/THREONINE-PROTEIN KINASE SD1-8"/>
    <property type="match status" value="1"/>
</dbReference>
<comment type="caution">
    <text evidence="6">The sequence shown here is derived from an EMBL/GenBank/DDBJ whole genome shotgun (WGS) entry which is preliminary data.</text>
</comment>
<dbReference type="SUPFAM" id="SSF56112">
    <property type="entry name" value="Protein kinase-like (PK-like)"/>
    <property type="match status" value="1"/>
</dbReference>
<evidence type="ECO:0000313" key="6">
    <source>
        <dbReference type="EMBL" id="PRQ28669.1"/>
    </source>
</evidence>
<dbReference type="Gene3D" id="1.10.510.10">
    <property type="entry name" value="Transferase(Phosphotransferase) domain 1"/>
    <property type="match status" value="1"/>
</dbReference>
<evidence type="ECO:0000256" key="1">
    <source>
        <dbReference type="ARBA" id="ARBA00022527"/>
    </source>
</evidence>
<keyword evidence="7" id="KW-1185">Reference proteome</keyword>
<dbReference type="SMR" id="A0A2P6Q3E2"/>
<keyword evidence="4" id="KW-0418">Kinase</keyword>
<dbReference type="EMBL" id="PDCK01000043">
    <property type="protein sequence ID" value="PRQ28669.1"/>
    <property type="molecule type" value="Genomic_DNA"/>
</dbReference>
<dbReference type="GO" id="GO:0005524">
    <property type="term" value="F:ATP binding"/>
    <property type="evidence" value="ECO:0007669"/>
    <property type="project" value="UniProtKB-KW"/>
</dbReference>
<dbReference type="STRING" id="74649.A0A2P6Q3E2"/>
<proteinExistence type="predicted"/>
<evidence type="ECO:0000256" key="5">
    <source>
        <dbReference type="ARBA" id="ARBA00022840"/>
    </source>
</evidence>
<name>A0A2P6Q3E2_ROSCH</name>
<keyword evidence="2 6" id="KW-0808">Transferase</keyword>
<gene>
    <name evidence="6" type="ORF">RchiOBHm_Chr5g0005471</name>
</gene>
<dbReference type="AlphaFoldDB" id="A0A2P6Q3E2"/>
<dbReference type="PANTHER" id="PTHR27002:SF422">
    <property type="entry name" value="RECEPTOR-LIKE SERINE_THREONINE-PROTEIN KINASE"/>
    <property type="match status" value="1"/>
</dbReference>
<dbReference type="Gramene" id="PRQ28669">
    <property type="protein sequence ID" value="PRQ28669"/>
    <property type="gene ID" value="RchiOBHm_Chr5g0005471"/>
</dbReference>
<organism evidence="6 7">
    <name type="scientific">Rosa chinensis</name>
    <name type="common">China rose</name>
    <dbReference type="NCBI Taxonomy" id="74649"/>
    <lineage>
        <taxon>Eukaryota</taxon>
        <taxon>Viridiplantae</taxon>
        <taxon>Streptophyta</taxon>
        <taxon>Embryophyta</taxon>
        <taxon>Tracheophyta</taxon>
        <taxon>Spermatophyta</taxon>
        <taxon>Magnoliopsida</taxon>
        <taxon>eudicotyledons</taxon>
        <taxon>Gunneridae</taxon>
        <taxon>Pentapetalae</taxon>
        <taxon>rosids</taxon>
        <taxon>fabids</taxon>
        <taxon>Rosales</taxon>
        <taxon>Rosaceae</taxon>
        <taxon>Rosoideae</taxon>
        <taxon>Rosoideae incertae sedis</taxon>
        <taxon>Rosa</taxon>
    </lineage>
</organism>